<dbReference type="SUPFAM" id="SSF48452">
    <property type="entry name" value="TPR-like"/>
    <property type="match status" value="1"/>
</dbReference>
<dbReference type="InterPro" id="IPR024302">
    <property type="entry name" value="SusD-like"/>
</dbReference>
<dbReference type="InterPro" id="IPR011990">
    <property type="entry name" value="TPR-like_helical_dom_sf"/>
</dbReference>
<protein>
    <submittedName>
        <fullName evidence="1">SusD/RagB family nutrient-binding outer membrane lipoprotein</fullName>
    </submittedName>
</protein>
<keyword evidence="2" id="KW-1185">Reference proteome</keyword>
<dbReference type="Proteomes" id="UP000292424">
    <property type="component" value="Chromosome"/>
</dbReference>
<sequence>MILSLLGLCIILSISCTKKYNDINTNPNALTSVSSADLPYIFTKAEDASMWSTSYQVAQNLNADQYAQYFACVATYFPSDRYVMRDDWFNSAWTSIYSDMLPQLQTIFQNTDPTSAEYSLANIIWVLGFDRITDYWGPIPYFKAGQIADYVAYDSQDSVYYDFFKRLDSSITNLKSHTSETPFGTSDIIYSGNVTSWLKFANTLKLRLAMRISGVAPTLAQKYAEEAVADGVMTTSTADDALMLKSVNTVNGLSMMSDWNEFRMSAAMGSILNGYNDPRIGVYFLPAVNSSKYRGLRNGLSTTQLGQSGNMAGDNSHVGPRWASTSFAGGTATYLSTSQNVMCTAEAYFLRAEAKLLGWNMGSETVQELYEDGIKASMTQWGITDATTIANYINGTTLPAAPGDNLSSAAVSDVPVKFGATAAIQKRQIAIQKWLAIFPDGTEAWADYRRSHAFSLYPVVNSDNTDIPDPTKQYIRRLTFLIQEKQSNAKGLASGYTELGGDDKITTPLWWDLN</sequence>
<keyword evidence="1" id="KW-0449">Lipoprotein</keyword>
<dbReference type="Gene3D" id="1.25.40.390">
    <property type="match status" value="1"/>
</dbReference>
<gene>
    <name evidence="1" type="ORF">E0W69_015545</name>
</gene>
<dbReference type="KEGG" id="arac:E0W69_015545"/>
<evidence type="ECO:0000313" key="1">
    <source>
        <dbReference type="EMBL" id="QES91000.1"/>
    </source>
</evidence>
<accession>A0A5P2GBG0</accession>
<organism evidence="1 2">
    <name type="scientific">Rhizosphaericola mali</name>
    <dbReference type="NCBI Taxonomy" id="2545455"/>
    <lineage>
        <taxon>Bacteria</taxon>
        <taxon>Pseudomonadati</taxon>
        <taxon>Bacteroidota</taxon>
        <taxon>Chitinophagia</taxon>
        <taxon>Chitinophagales</taxon>
        <taxon>Chitinophagaceae</taxon>
        <taxon>Rhizosphaericola</taxon>
    </lineage>
</organism>
<reference evidence="1 2" key="1">
    <citation type="submission" date="2019-09" db="EMBL/GenBank/DDBJ databases">
        <title>Complete genome sequence of Arachidicoccus sp. B3-10 isolated from apple orchard soil.</title>
        <authorList>
            <person name="Kim H.S."/>
            <person name="Han K.-I."/>
            <person name="Suh M.K."/>
            <person name="Lee K.C."/>
            <person name="Eom M.K."/>
            <person name="Kim J.-S."/>
            <person name="Kang S.W."/>
            <person name="Sin Y."/>
            <person name="Lee J.-S."/>
        </authorList>
    </citation>
    <scope>NUCLEOTIDE SEQUENCE [LARGE SCALE GENOMIC DNA]</scope>
    <source>
        <strain evidence="1 2">B3-10</strain>
    </source>
</reference>
<dbReference type="EMBL" id="CP044016">
    <property type="protein sequence ID" value="QES91000.1"/>
    <property type="molecule type" value="Genomic_DNA"/>
</dbReference>
<proteinExistence type="predicted"/>
<dbReference type="AlphaFoldDB" id="A0A5P2GBG0"/>
<dbReference type="OrthoDB" id="843771at2"/>
<name>A0A5P2GBG0_9BACT</name>
<evidence type="ECO:0000313" key="2">
    <source>
        <dbReference type="Proteomes" id="UP000292424"/>
    </source>
</evidence>
<dbReference type="Pfam" id="PF12741">
    <property type="entry name" value="SusD-like"/>
    <property type="match status" value="1"/>
</dbReference>